<keyword evidence="10" id="KW-1185">Reference proteome</keyword>
<evidence type="ECO:0000256" key="5">
    <source>
        <dbReference type="PIRSR" id="PIRSR606118-50"/>
    </source>
</evidence>
<dbReference type="Gene3D" id="3.40.50.1390">
    <property type="entry name" value="Resolvase, N-terminal catalytic domain"/>
    <property type="match status" value="1"/>
</dbReference>
<feature type="region of interest" description="Disordered" evidence="7">
    <location>
        <begin position="144"/>
        <end position="166"/>
    </location>
</feature>
<dbReference type="GO" id="GO:0015074">
    <property type="term" value="P:DNA integration"/>
    <property type="evidence" value="ECO:0007669"/>
    <property type="project" value="UniProtKB-KW"/>
</dbReference>
<dbReference type="InterPro" id="IPR006119">
    <property type="entry name" value="Resolv_N"/>
</dbReference>
<dbReference type="InterPro" id="IPR050639">
    <property type="entry name" value="SSR_resolvase"/>
</dbReference>
<dbReference type="PANTHER" id="PTHR30461">
    <property type="entry name" value="DNA-INVERTASE FROM LAMBDOID PROPHAGE"/>
    <property type="match status" value="1"/>
</dbReference>
<dbReference type="InterPro" id="IPR006120">
    <property type="entry name" value="Resolvase_HTH_dom"/>
</dbReference>
<dbReference type="STRING" id="416873.SAMN04487951_1337"/>
<dbReference type="FunFam" id="3.40.50.1390:FF:000010">
    <property type="entry name" value="Recombinase resolvase family"/>
    <property type="match status" value="1"/>
</dbReference>
<organism evidence="9 10">
    <name type="scientific">Vreelandella arcis</name>
    <dbReference type="NCBI Taxonomy" id="416873"/>
    <lineage>
        <taxon>Bacteria</taxon>
        <taxon>Pseudomonadati</taxon>
        <taxon>Pseudomonadota</taxon>
        <taxon>Gammaproteobacteria</taxon>
        <taxon>Oceanospirillales</taxon>
        <taxon>Halomonadaceae</taxon>
        <taxon>Vreelandella</taxon>
    </lineage>
</organism>
<evidence type="ECO:0000256" key="2">
    <source>
        <dbReference type="ARBA" id="ARBA00022908"/>
    </source>
</evidence>
<dbReference type="GO" id="GO:0000150">
    <property type="term" value="F:DNA strand exchange activity"/>
    <property type="evidence" value="ECO:0007669"/>
    <property type="project" value="InterPro"/>
</dbReference>
<dbReference type="SMART" id="SM00857">
    <property type="entry name" value="Resolvase"/>
    <property type="match status" value="1"/>
</dbReference>
<feature type="region of interest" description="Disordered" evidence="7">
    <location>
        <begin position="191"/>
        <end position="218"/>
    </location>
</feature>
<feature type="active site" description="O-(5'-phospho-DNA)-serine intermediate" evidence="5 6">
    <location>
        <position position="10"/>
    </location>
</feature>
<evidence type="ECO:0000256" key="4">
    <source>
        <dbReference type="ARBA" id="ARBA00023172"/>
    </source>
</evidence>
<dbReference type="RefSeq" id="WP_089708559.1">
    <property type="nucleotide sequence ID" value="NZ_FNII01000033.1"/>
</dbReference>
<evidence type="ECO:0000313" key="10">
    <source>
        <dbReference type="Proteomes" id="UP000199677"/>
    </source>
</evidence>
<evidence type="ECO:0000256" key="3">
    <source>
        <dbReference type="ARBA" id="ARBA00023125"/>
    </source>
</evidence>
<evidence type="ECO:0000256" key="6">
    <source>
        <dbReference type="PROSITE-ProRule" id="PRU10137"/>
    </source>
</evidence>
<dbReference type="CDD" id="cd03767">
    <property type="entry name" value="SR_Res_par"/>
    <property type="match status" value="1"/>
</dbReference>
<feature type="compositionally biased region" description="Polar residues" evidence="7">
    <location>
        <begin position="208"/>
        <end position="218"/>
    </location>
</feature>
<dbReference type="AlphaFoldDB" id="A0A1H0JU42"/>
<dbReference type="InterPro" id="IPR036162">
    <property type="entry name" value="Resolvase-like_N_sf"/>
</dbReference>
<reference evidence="10" key="1">
    <citation type="submission" date="2016-10" db="EMBL/GenBank/DDBJ databases">
        <authorList>
            <person name="Varghese N."/>
            <person name="Submissions S."/>
        </authorList>
    </citation>
    <scope>NUCLEOTIDE SEQUENCE [LARGE SCALE GENOMIC DNA]</scope>
    <source>
        <strain evidence="10">CGMCC 1.6494</strain>
    </source>
</reference>
<dbReference type="EMBL" id="FNII01000033">
    <property type="protein sequence ID" value="SDO47073.1"/>
    <property type="molecule type" value="Genomic_DNA"/>
</dbReference>
<dbReference type="PROSITE" id="PS00397">
    <property type="entry name" value="RECOMBINASES_1"/>
    <property type="match status" value="1"/>
</dbReference>
<dbReference type="Pfam" id="PF02796">
    <property type="entry name" value="HTH_7"/>
    <property type="match status" value="1"/>
</dbReference>
<gene>
    <name evidence="9" type="ORF">SAMN04487951_1337</name>
</gene>
<dbReference type="InterPro" id="IPR006118">
    <property type="entry name" value="Recombinase_CS"/>
</dbReference>
<dbReference type="Proteomes" id="UP000199677">
    <property type="component" value="Unassembled WGS sequence"/>
</dbReference>
<evidence type="ECO:0000256" key="7">
    <source>
        <dbReference type="SAM" id="MobiDB-lite"/>
    </source>
</evidence>
<sequence>MFVRAYLRASTSAQDANRARQTLNAFATQHHQKIASFYAENASGASPDRAELRRLLTDAHVGDVLLVESIDRLSRLPTDDWKRLRTEIDAKGLRVVALDLPTSHVAMQEALEDDFTARMLDAINAMMLDMMAAIARKDYEQRRERQAQGIEKAKTEGRYRGRPMDPELHQRVSELLNAGLSIRKVAQHAQCSTSTVQRVKRHEPLTPSGPQQEQDLSM</sequence>
<dbReference type="OrthoDB" id="9786476at2"/>
<keyword evidence="3" id="KW-0238">DNA-binding</keyword>
<evidence type="ECO:0000256" key="1">
    <source>
        <dbReference type="ARBA" id="ARBA00009913"/>
    </source>
</evidence>
<protein>
    <submittedName>
        <fullName evidence="9">Site-specific DNA recombinase</fullName>
    </submittedName>
</protein>
<dbReference type="Pfam" id="PF00239">
    <property type="entry name" value="Resolvase"/>
    <property type="match status" value="1"/>
</dbReference>
<feature type="domain" description="Resolvase/invertase-type recombinase catalytic" evidence="8">
    <location>
        <begin position="2"/>
        <end position="157"/>
    </location>
</feature>
<dbReference type="PROSITE" id="PS00398">
    <property type="entry name" value="RECOMBINASES_2"/>
    <property type="match status" value="1"/>
</dbReference>
<keyword evidence="4" id="KW-0233">DNA recombination</keyword>
<keyword evidence="2" id="KW-0229">DNA integration</keyword>
<comment type="similarity">
    <text evidence="1">Belongs to the site-specific recombinase resolvase family.</text>
</comment>
<dbReference type="PROSITE" id="PS51736">
    <property type="entry name" value="RECOMBINASES_3"/>
    <property type="match status" value="1"/>
</dbReference>
<proteinExistence type="inferred from homology"/>
<accession>A0A1H0JU42</accession>
<dbReference type="GO" id="GO:0003677">
    <property type="term" value="F:DNA binding"/>
    <property type="evidence" value="ECO:0007669"/>
    <property type="project" value="UniProtKB-KW"/>
</dbReference>
<evidence type="ECO:0000313" key="9">
    <source>
        <dbReference type="EMBL" id="SDO47073.1"/>
    </source>
</evidence>
<dbReference type="SUPFAM" id="SSF53041">
    <property type="entry name" value="Resolvase-like"/>
    <property type="match status" value="1"/>
</dbReference>
<name>A0A1H0JU42_9GAMM</name>
<evidence type="ECO:0000259" key="8">
    <source>
        <dbReference type="PROSITE" id="PS51736"/>
    </source>
</evidence>
<dbReference type="PANTHER" id="PTHR30461:SF25">
    <property type="entry name" value="RESOLVASE-RELATED"/>
    <property type="match status" value="1"/>
</dbReference>